<accession>A0A9Q0ARM3</accession>
<dbReference type="InterPro" id="IPR029058">
    <property type="entry name" value="AB_hydrolase_fold"/>
</dbReference>
<dbReference type="Gene3D" id="3.40.50.1820">
    <property type="entry name" value="alpha/beta hydrolase"/>
    <property type="match status" value="1"/>
</dbReference>
<evidence type="ECO:0000313" key="4">
    <source>
        <dbReference type="Proteomes" id="UP000829685"/>
    </source>
</evidence>
<dbReference type="GO" id="GO:0016787">
    <property type="term" value="F:hydrolase activity"/>
    <property type="evidence" value="ECO:0007669"/>
    <property type="project" value="UniProtKB-KW"/>
</dbReference>
<evidence type="ECO:0000256" key="1">
    <source>
        <dbReference type="ARBA" id="ARBA00022801"/>
    </source>
</evidence>
<dbReference type="PANTHER" id="PTHR48081:SF3">
    <property type="entry name" value="ALPHA_BETA HYDROLASE FOLD-3 DOMAIN-CONTAINING PROTEIN"/>
    <property type="match status" value="1"/>
</dbReference>
<dbReference type="SUPFAM" id="SSF53474">
    <property type="entry name" value="alpha/beta-Hydrolases"/>
    <property type="match status" value="1"/>
</dbReference>
<dbReference type="PANTHER" id="PTHR48081">
    <property type="entry name" value="AB HYDROLASE SUPERFAMILY PROTEIN C4A8.06C"/>
    <property type="match status" value="1"/>
</dbReference>
<sequence>MLNKTTHQFAFHDIPLECDVYDADDYPNTRPVFLFFHSGGLVGGARICLPPWLAQVCFERQWPLISASYRLLPQSGGQGLLKDALAAHAFAQSWKAEDNGKKRSVIAGGASAGFFMANLLAHHAKTLPVALLGITGIPTFRHPFFNSSTLLTPEPIDDQDMAPYIDNPVEVGSTSQADKTVFFLDRILPSGRQNADFVQPVVKPVIPLPDSKWYRGCLYDYFLHRNKFLDLVGDVDAGFEWTKSNPDKLAAWPPTVFIQGDKDYDVSVDVTLYVVNCLGIEKATLWLANNQGHLFEATSFIEDQGQGMDAVQKAIASLDAFLSPEVARLDS</sequence>
<gene>
    <name evidence="3" type="ORF">JX265_005875</name>
</gene>
<keyword evidence="4" id="KW-1185">Reference proteome</keyword>
<proteinExistence type="predicted"/>
<keyword evidence="1" id="KW-0378">Hydrolase</keyword>
<protein>
    <recommendedName>
        <fullName evidence="2">Alpha/beta hydrolase fold-3 domain-containing protein</fullName>
    </recommendedName>
</protein>
<evidence type="ECO:0000259" key="2">
    <source>
        <dbReference type="Pfam" id="PF07859"/>
    </source>
</evidence>
<reference evidence="3" key="1">
    <citation type="submission" date="2021-03" db="EMBL/GenBank/DDBJ databases">
        <title>Revisited historic fungal species revealed as producer of novel bioactive compounds through whole genome sequencing and comparative genomics.</title>
        <authorList>
            <person name="Vignolle G.A."/>
            <person name="Hochenegger N."/>
            <person name="Mach R.L."/>
            <person name="Mach-Aigner A.R."/>
            <person name="Javad Rahimi M."/>
            <person name="Salim K.A."/>
            <person name="Chan C.M."/>
            <person name="Lim L.B.L."/>
            <person name="Cai F."/>
            <person name="Druzhinina I.S."/>
            <person name="U'Ren J.M."/>
            <person name="Derntl C."/>
        </authorList>
    </citation>
    <scope>NUCLEOTIDE SEQUENCE</scope>
    <source>
        <strain evidence="3">TUCIM 5799</strain>
    </source>
</reference>
<dbReference type="EMBL" id="JAFIMR010000012">
    <property type="protein sequence ID" value="KAI1871889.1"/>
    <property type="molecule type" value="Genomic_DNA"/>
</dbReference>
<feature type="domain" description="Alpha/beta hydrolase fold-3" evidence="2">
    <location>
        <begin position="34"/>
        <end position="127"/>
    </location>
</feature>
<dbReference type="InterPro" id="IPR050300">
    <property type="entry name" value="GDXG_lipolytic_enzyme"/>
</dbReference>
<name>A0A9Q0ARM3_9PEZI</name>
<comment type="caution">
    <text evidence="3">The sequence shown here is derived from an EMBL/GenBank/DDBJ whole genome shotgun (WGS) entry which is preliminary data.</text>
</comment>
<dbReference type="Pfam" id="PF07859">
    <property type="entry name" value="Abhydrolase_3"/>
    <property type="match status" value="1"/>
</dbReference>
<dbReference type="AlphaFoldDB" id="A0A9Q0ARM3"/>
<evidence type="ECO:0000313" key="3">
    <source>
        <dbReference type="EMBL" id="KAI1871889.1"/>
    </source>
</evidence>
<dbReference type="Proteomes" id="UP000829685">
    <property type="component" value="Unassembled WGS sequence"/>
</dbReference>
<organism evidence="3 4">
    <name type="scientific">Neoarthrinium moseri</name>
    <dbReference type="NCBI Taxonomy" id="1658444"/>
    <lineage>
        <taxon>Eukaryota</taxon>
        <taxon>Fungi</taxon>
        <taxon>Dikarya</taxon>
        <taxon>Ascomycota</taxon>
        <taxon>Pezizomycotina</taxon>
        <taxon>Sordariomycetes</taxon>
        <taxon>Xylariomycetidae</taxon>
        <taxon>Amphisphaeriales</taxon>
        <taxon>Apiosporaceae</taxon>
        <taxon>Neoarthrinium</taxon>
    </lineage>
</organism>
<dbReference type="InterPro" id="IPR013094">
    <property type="entry name" value="AB_hydrolase_3"/>
</dbReference>